<dbReference type="OrthoDB" id="9778432at2"/>
<evidence type="ECO:0000256" key="1">
    <source>
        <dbReference type="ARBA" id="ARBA00012528"/>
    </source>
</evidence>
<keyword evidence="3" id="KW-0597">Phosphoprotein</keyword>
<reference evidence="6 7" key="1">
    <citation type="submission" date="2016-10" db="EMBL/GenBank/DDBJ databases">
        <authorList>
            <person name="de Groot N.N."/>
        </authorList>
    </citation>
    <scope>NUCLEOTIDE SEQUENCE [LARGE SCALE GENOMIC DNA]</scope>
    <source>
        <strain evidence="6 7">DSM 9990</strain>
    </source>
</reference>
<keyword evidence="7" id="KW-1185">Reference proteome</keyword>
<dbReference type="InterPro" id="IPR001789">
    <property type="entry name" value="Sig_transdc_resp-reg_receiver"/>
</dbReference>
<sequence length="321" mass="36851">MPELFVSNAEYGVYAKERPPLRILVVDDDENIRKLLLDHLTRKGYHVRTASDGMEAIRMFSDTPFDIVITDMHMPGLDGLELIRRIKSVPRNVDIVAITGYIRNYRYADIVRAGAADFLIKPFGIEELDAKIERIARDREERAQMAELLLKDALTGAYNRYALSFMLKREIIRSIRYLQPLSLLFSDIDRFKQYNDTFGHLAGDVLLEKAVRIMDESVRKDVDFVFRFGGDEFIILLTNTEQKAAEDVARRIIKKFKKLTPGHVGLSVGIAVLLPECKKLENKSEEALMHLLLQEADKALYEAKRSPENWFLKVLACNNKS</sequence>
<dbReference type="EMBL" id="FOUU01000014">
    <property type="protein sequence ID" value="SFN09366.1"/>
    <property type="molecule type" value="Genomic_DNA"/>
</dbReference>
<dbReference type="PROSITE" id="PS50110">
    <property type="entry name" value="RESPONSE_REGULATORY"/>
    <property type="match status" value="1"/>
</dbReference>
<dbReference type="Gene3D" id="3.30.70.270">
    <property type="match status" value="1"/>
</dbReference>
<evidence type="ECO:0000259" key="4">
    <source>
        <dbReference type="PROSITE" id="PS50110"/>
    </source>
</evidence>
<dbReference type="SMART" id="SM00448">
    <property type="entry name" value="REC"/>
    <property type="match status" value="1"/>
</dbReference>
<dbReference type="GO" id="GO:1902201">
    <property type="term" value="P:negative regulation of bacterial-type flagellum-dependent cell motility"/>
    <property type="evidence" value="ECO:0007669"/>
    <property type="project" value="TreeGrafter"/>
</dbReference>
<evidence type="ECO:0000256" key="3">
    <source>
        <dbReference type="PROSITE-ProRule" id="PRU00169"/>
    </source>
</evidence>
<dbReference type="PROSITE" id="PS50887">
    <property type="entry name" value="GGDEF"/>
    <property type="match status" value="1"/>
</dbReference>
<feature type="modified residue" description="4-aspartylphosphate" evidence="3">
    <location>
        <position position="71"/>
    </location>
</feature>
<dbReference type="Gene3D" id="3.40.50.2300">
    <property type="match status" value="1"/>
</dbReference>
<dbReference type="Pfam" id="PF00990">
    <property type="entry name" value="GGDEF"/>
    <property type="match status" value="1"/>
</dbReference>
<feature type="domain" description="Response regulatory" evidence="4">
    <location>
        <begin position="22"/>
        <end position="136"/>
    </location>
</feature>
<dbReference type="GO" id="GO:0043709">
    <property type="term" value="P:cell adhesion involved in single-species biofilm formation"/>
    <property type="evidence" value="ECO:0007669"/>
    <property type="project" value="TreeGrafter"/>
</dbReference>
<dbReference type="EC" id="2.7.7.65" evidence="1"/>
<dbReference type="SMART" id="SM00267">
    <property type="entry name" value="GGDEF"/>
    <property type="match status" value="1"/>
</dbReference>
<feature type="domain" description="GGDEF" evidence="5">
    <location>
        <begin position="179"/>
        <end position="316"/>
    </location>
</feature>
<dbReference type="NCBIfam" id="TIGR00254">
    <property type="entry name" value="GGDEF"/>
    <property type="match status" value="1"/>
</dbReference>
<dbReference type="GO" id="GO:0000160">
    <property type="term" value="P:phosphorelay signal transduction system"/>
    <property type="evidence" value="ECO:0007669"/>
    <property type="project" value="InterPro"/>
</dbReference>
<dbReference type="STRING" id="39841.SAMN05660836_02642"/>
<dbReference type="FunFam" id="3.30.70.270:FF:000001">
    <property type="entry name" value="Diguanylate cyclase domain protein"/>
    <property type="match status" value="1"/>
</dbReference>
<comment type="catalytic activity">
    <reaction evidence="2">
        <text>2 GTP = 3',3'-c-di-GMP + 2 diphosphate</text>
        <dbReference type="Rhea" id="RHEA:24898"/>
        <dbReference type="ChEBI" id="CHEBI:33019"/>
        <dbReference type="ChEBI" id="CHEBI:37565"/>
        <dbReference type="ChEBI" id="CHEBI:58805"/>
        <dbReference type="EC" id="2.7.7.65"/>
    </reaction>
</comment>
<protein>
    <recommendedName>
        <fullName evidence="1">diguanylate cyclase</fullName>
        <ecNumber evidence="1">2.7.7.65</ecNumber>
    </recommendedName>
</protein>
<evidence type="ECO:0000256" key="2">
    <source>
        <dbReference type="ARBA" id="ARBA00034247"/>
    </source>
</evidence>
<dbReference type="RefSeq" id="WP_093396464.1">
    <property type="nucleotide sequence ID" value="NZ_FOUU01000014.1"/>
</dbReference>
<dbReference type="SUPFAM" id="SSF55073">
    <property type="entry name" value="Nucleotide cyclase"/>
    <property type="match status" value="1"/>
</dbReference>
<dbReference type="PANTHER" id="PTHR45138">
    <property type="entry name" value="REGULATORY COMPONENTS OF SENSORY TRANSDUCTION SYSTEM"/>
    <property type="match status" value="1"/>
</dbReference>
<dbReference type="PANTHER" id="PTHR45138:SF9">
    <property type="entry name" value="DIGUANYLATE CYCLASE DGCM-RELATED"/>
    <property type="match status" value="1"/>
</dbReference>
<accession>A0A1I4W833</accession>
<dbReference type="Pfam" id="PF00072">
    <property type="entry name" value="Response_reg"/>
    <property type="match status" value="1"/>
</dbReference>
<organism evidence="6 7">
    <name type="scientific">Thermodesulforhabdus norvegica</name>
    <dbReference type="NCBI Taxonomy" id="39841"/>
    <lineage>
        <taxon>Bacteria</taxon>
        <taxon>Pseudomonadati</taxon>
        <taxon>Thermodesulfobacteriota</taxon>
        <taxon>Syntrophobacteria</taxon>
        <taxon>Syntrophobacterales</taxon>
        <taxon>Thermodesulforhabdaceae</taxon>
        <taxon>Thermodesulforhabdus</taxon>
    </lineage>
</organism>
<dbReference type="InterPro" id="IPR043128">
    <property type="entry name" value="Rev_trsase/Diguanyl_cyclase"/>
</dbReference>
<name>A0A1I4W833_9BACT</name>
<dbReference type="SUPFAM" id="SSF52172">
    <property type="entry name" value="CheY-like"/>
    <property type="match status" value="1"/>
</dbReference>
<evidence type="ECO:0000259" key="5">
    <source>
        <dbReference type="PROSITE" id="PS50887"/>
    </source>
</evidence>
<dbReference type="AlphaFoldDB" id="A0A1I4W833"/>
<dbReference type="GO" id="GO:0005886">
    <property type="term" value="C:plasma membrane"/>
    <property type="evidence" value="ECO:0007669"/>
    <property type="project" value="TreeGrafter"/>
</dbReference>
<dbReference type="InterPro" id="IPR029787">
    <property type="entry name" value="Nucleotide_cyclase"/>
</dbReference>
<gene>
    <name evidence="6" type="ORF">SAMN05660836_02642</name>
</gene>
<dbReference type="Proteomes" id="UP000199611">
    <property type="component" value="Unassembled WGS sequence"/>
</dbReference>
<dbReference type="GO" id="GO:0052621">
    <property type="term" value="F:diguanylate cyclase activity"/>
    <property type="evidence" value="ECO:0007669"/>
    <property type="project" value="UniProtKB-EC"/>
</dbReference>
<proteinExistence type="predicted"/>
<dbReference type="InterPro" id="IPR050469">
    <property type="entry name" value="Diguanylate_Cyclase"/>
</dbReference>
<dbReference type="InterPro" id="IPR011006">
    <property type="entry name" value="CheY-like_superfamily"/>
</dbReference>
<dbReference type="InterPro" id="IPR000160">
    <property type="entry name" value="GGDEF_dom"/>
</dbReference>
<evidence type="ECO:0000313" key="7">
    <source>
        <dbReference type="Proteomes" id="UP000199611"/>
    </source>
</evidence>
<dbReference type="CDD" id="cd00156">
    <property type="entry name" value="REC"/>
    <property type="match status" value="1"/>
</dbReference>
<evidence type="ECO:0000313" key="6">
    <source>
        <dbReference type="EMBL" id="SFN09366.1"/>
    </source>
</evidence>
<dbReference type="CDD" id="cd01949">
    <property type="entry name" value="GGDEF"/>
    <property type="match status" value="1"/>
</dbReference>